<dbReference type="GO" id="GO:0043565">
    <property type="term" value="F:sequence-specific DNA binding"/>
    <property type="evidence" value="ECO:0007669"/>
    <property type="project" value="InterPro"/>
</dbReference>
<organism evidence="5 6">
    <name type="scientific">Deminuibacter soli</name>
    <dbReference type="NCBI Taxonomy" id="2291815"/>
    <lineage>
        <taxon>Bacteria</taxon>
        <taxon>Pseudomonadati</taxon>
        <taxon>Bacteroidota</taxon>
        <taxon>Chitinophagia</taxon>
        <taxon>Chitinophagales</taxon>
        <taxon>Chitinophagaceae</taxon>
        <taxon>Deminuibacter</taxon>
    </lineage>
</organism>
<keyword evidence="1" id="KW-0805">Transcription regulation</keyword>
<dbReference type="GO" id="GO:0003700">
    <property type="term" value="F:DNA-binding transcription factor activity"/>
    <property type="evidence" value="ECO:0007669"/>
    <property type="project" value="InterPro"/>
</dbReference>
<feature type="domain" description="HTH araC/xylS-type" evidence="4">
    <location>
        <begin position="158"/>
        <end position="258"/>
    </location>
</feature>
<protein>
    <submittedName>
        <fullName evidence="5">AraC family transcriptional regulator</fullName>
    </submittedName>
</protein>
<proteinExistence type="predicted"/>
<dbReference type="EMBL" id="QTJU01000003">
    <property type="protein sequence ID" value="RFM28017.1"/>
    <property type="molecule type" value="Genomic_DNA"/>
</dbReference>
<keyword evidence="6" id="KW-1185">Reference proteome</keyword>
<gene>
    <name evidence="5" type="ORF">DXN05_10775</name>
</gene>
<dbReference type="Proteomes" id="UP000261284">
    <property type="component" value="Unassembled WGS sequence"/>
</dbReference>
<sequence length="268" mass="30723">MLYYTLPPSLLLSPFVRAYWVLEHEVPAGQPYVYRSMADGLPEMIFHYKGRFKQLTQQGALSEPLSMIHGQGTQYHRFITHESFGIFGVYFYPFAFQRLFGMPAAEFSDQMPGLETFLGNTGRELEQQVLAADSNTARAALVTGFLEQQLRMHPVIPEAMASPVLQLIASKGTISVQQLAYDHCLSIRQFQRRFKEAAGFSPKRYARIIRFQHALTHYGNRLRPLTDIAYSCGYYDQAHFIHDFKQFSGYEPGQYFHGNPEGAEWRDG</sequence>
<dbReference type="PANTHER" id="PTHR46796">
    <property type="entry name" value="HTH-TYPE TRANSCRIPTIONAL ACTIVATOR RHAS-RELATED"/>
    <property type="match status" value="1"/>
</dbReference>
<dbReference type="Gene3D" id="1.10.10.60">
    <property type="entry name" value="Homeodomain-like"/>
    <property type="match status" value="1"/>
</dbReference>
<keyword evidence="2" id="KW-0238">DNA-binding</keyword>
<reference evidence="5 6" key="1">
    <citation type="submission" date="2018-08" db="EMBL/GenBank/DDBJ databases">
        <title>Chitinophagaceae sp. K23C18032701, a novel bacterium isolated from forest soil.</title>
        <authorList>
            <person name="Wang C."/>
        </authorList>
    </citation>
    <scope>NUCLEOTIDE SEQUENCE [LARGE SCALE GENOMIC DNA]</scope>
    <source>
        <strain evidence="5 6">K23C18032701</strain>
    </source>
</reference>
<dbReference type="AlphaFoldDB" id="A0A3E1NJA4"/>
<dbReference type="SUPFAM" id="SSF46689">
    <property type="entry name" value="Homeodomain-like"/>
    <property type="match status" value="2"/>
</dbReference>
<dbReference type="OrthoDB" id="323290at2"/>
<evidence type="ECO:0000313" key="5">
    <source>
        <dbReference type="EMBL" id="RFM28017.1"/>
    </source>
</evidence>
<evidence type="ECO:0000256" key="1">
    <source>
        <dbReference type="ARBA" id="ARBA00023015"/>
    </source>
</evidence>
<evidence type="ECO:0000259" key="4">
    <source>
        <dbReference type="PROSITE" id="PS01124"/>
    </source>
</evidence>
<comment type="caution">
    <text evidence="5">The sequence shown here is derived from an EMBL/GenBank/DDBJ whole genome shotgun (WGS) entry which is preliminary data.</text>
</comment>
<dbReference type="SMART" id="SM00342">
    <property type="entry name" value="HTH_ARAC"/>
    <property type="match status" value="1"/>
</dbReference>
<evidence type="ECO:0000256" key="3">
    <source>
        <dbReference type="ARBA" id="ARBA00023163"/>
    </source>
</evidence>
<dbReference type="PANTHER" id="PTHR46796:SF13">
    <property type="entry name" value="HTH-TYPE TRANSCRIPTIONAL ACTIVATOR RHAS"/>
    <property type="match status" value="1"/>
</dbReference>
<evidence type="ECO:0000256" key="2">
    <source>
        <dbReference type="ARBA" id="ARBA00023125"/>
    </source>
</evidence>
<dbReference type="InterPro" id="IPR050204">
    <property type="entry name" value="AraC_XylS_family_regulators"/>
</dbReference>
<dbReference type="InterPro" id="IPR018060">
    <property type="entry name" value="HTH_AraC"/>
</dbReference>
<name>A0A3E1NJA4_9BACT</name>
<dbReference type="InterPro" id="IPR009057">
    <property type="entry name" value="Homeodomain-like_sf"/>
</dbReference>
<dbReference type="RefSeq" id="WP_116847263.1">
    <property type="nucleotide sequence ID" value="NZ_QTJU01000003.1"/>
</dbReference>
<dbReference type="PROSITE" id="PS01124">
    <property type="entry name" value="HTH_ARAC_FAMILY_2"/>
    <property type="match status" value="1"/>
</dbReference>
<dbReference type="Pfam" id="PF12833">
    <property type="entry name" value="HTH_18"/>
    <property type="match status" value="1"/>
</dbReference>
<dbReference type="InterPro" id="IPR046532">
    <property type="entry name" value="DUF6597"/>
</dbReference>
<keyword evidence="3" id="KW-0804">Transcription</keyword>
<dbReference type="Pfam" id="PF20240">
    <property type="entry name" value="DUF6597"/>
    <property type="match status" value="1"/>
</dbReference>
<evidence type="ECO:0000313" key="6">
    <source>
        <dbReference type="Proteomes" id="UP000261284"/>
    </source>
</evidence>
<accession>A0A3E1NJA4</accession>